<evidence type="ECO:0000313" key="1">
    <source>
        <dbReference type="EMBL" id="QGM46555.1"/>
    </source>
</evidence>
<name>A0A6B8KHV6_9HYPH</name>
<reference evidence="1 2" key="1">
    <citation type="submission" date="2019-11" db="EMBL/GenBank/DDBJ databases">
        <title>The genome sequence of Methylocystis heyeri.</title>
        <authorList>
            <person name="Oshkin I.Y."/>
            <person name="Miroshnikov K."/>
            <person name="Dedysh S.N."/>
        </authorList>
    </citation>
    <scope>NUCLEOTIDE SEQUENCE [LARGE SCALE GENOMIC DNA]</scope>
    <source>
        <strain evidence="1 2">H2</strain>
    </source>
</reference>
<sequence length="46" mass="5344">MREIAINPRDALNMKKRKAPGASRLIIQEALRPIFRRRRLSRISSG</sequence>
<proteinExistence type="predicted"/>
<dbReference type="Proteomes" id="UP000309061">
    <property type="component" value="Chromosome"/>
</dbReference>
<dbReference type="KEGG" id="mhey:H2LOC_013105"/>
<dbReference type="RefSeq" id="WP_154331661.1">
    <property type="nucleotide sequence ID" value="NZ_CP046052.1"/>
</dbReference>
<keyword evidence="2" id="KW-1185">Reference proteome</keyword>
<organism evidence="1 2">
    <name type="scientific">Methylocystis heyeri</name>
    <dbReference type="NCBI Taxonomy" id="391905"/>
    <lineage>
        <taxon>Bacteria</taxon>
        <taxon>Pseudomonadati</taxon>
        <taxon>Pseudomonadota</taxon>
        <taxon>Alphaproteobacteria</taxon>
        <taxon>Hyphomicrobiales</taxon>
        <taxon>Methylocystaceae</taxon>
        <taxon>Methylocystis</taxon>
    </lineage>
</organism>
<evidence type="ECO:0000313" key="2">
    <source>
        <dbReference type="Proteomes" id="UP000309061"/>
    </source>
</evidence>
<gene>
    <name evidence="1" type="ORF">H2LOC_013105</name>
</gene>
<dbReference type="EMBL" id="CP046052">
    <property type="protein sequence ID" value="QGM46555.1"/>
    <property type="molecule type" value="Genomic_DNA"/>
</dbReference>
<dbReference type="AlphaFoldDB" id="A0A6B8KHV6"/>
<accession>A0A6B8KHV6</accession>
<protein>
    <submittedName>
        <fullName evidence="1">Uncharacterized protein</fullName>
    </submittedName>
</protein>